<feature type="region of interest" description="Disordered" evidence="14">
    <location>
        <begin position="38"/>
        <end position="60"/>
    </location>
</feature>
<feature type="binding site" evidence="11">
    <location>
        <position position="274"/>
    </location>
    <ligand>
        <name>pyrroloquinoline quinone</name>
        <dbReference type="ChEBI" id="CHEBI:58442"/>
    </ligand>
</feature>
<dbReference type="Pfam" id="PF01011">
    <property type="entry name" value="PQQ"/>
    <property type="match status" value="2"/>
</dbReference>
<feature type="binding site" evidence="11">
    <location>
        <position position="102"/>
    </location>
    <ligand>
        <name>pyrroloquinoline quinone</name>
        <dbReference type="ChEBI" id="CHEBI:58442"/>
    </ligand>
</feature>
<comment type="cofactor">
    <cofactor evidence="11">
        <name>heme c</name>
        <dbReference type="ChEBI" id="CHEBI:61717"/>
    </cofactor>
    <text evidence="11">Binds 1 heme c group per subunit.</text>
</comment>
<keyword evidence="17" id="KW-1185">Reference proteome</keyword>
<dbReference type="RefSeq" id="WP_354694335.1">
    <property type="nucleotide sequence ID" value="NZ_JAZHOG010000003.1"/>
</dbReference>
<reference evidence="16 17" key="1">
    <citation type="submission" date="2024-02" db="EMBL/GenBank/DDBJ databases">
        <title>A novel Wenzhouxiangellaceae bacterium, isolated from coastal sediments.</title>
        <authorList>
            <person name="Du Z.-J."/>
            <person name="Ye Y.-Q."/>
            <person name="Zhang X.-Y."/>
        </authorList>
    </citation>
    <scope>NUCLEOTIDE SEQUENCE [LARGE SCALE GENOMIC DNA]</scope>
    <source>
        <strain evidence="16 17">CH-27</strain>
    </source>
</reference>
<protein>
    <submittedName>
        <fullName evidence="16">PQQ-dependent dehydrogenase, methanol/ethanol family</fullName>
    </submittedName>
</protein>
<evidence type="ECO:0000313" key="16">
    <source>
        <dbReference type="EMBL" id="MEJ8567015.1"/>
    </source>
</evidence>
<evidence type="ECO:0000256" key="2">
    <source>
        <dbReference type="ARBA" id="ARBA00022617"/>
    </source>
</evidence>
<feature type="disulfide bond" evidence="13">
    <location>
        <begin position="148"/>
        <end position="149"/>
    </location>
</feature>
<dbReference type="Pfam" id="PF13442">
    <property type="entry name" value="Cytochrome_CBB3"/>
    <property type="match status" value="1"/>
</dbReference>
<dbReference type="NCBIfam" id="TIGR03075">
    <property type="entry name" value="PQQ_enz_alc_DH"/>
    <property type="match status" value="1"/>
</dbReference>
<evidence type="ECO:0000256" key="9">
    <source>
        <dbReference type="ARBA" id="ARBA00023157"/>
    </source>
</evidence>
<dbReference type="SUPFAM" id="SSF46626">
    <property type="entry name" value="Cytochrome c"/>
    <property type="match status" value="1"/>
</dbReference>
<proteinExistence type="inferred from homology"/>
<dbReference type="InterPro" id="IPR017512">
    <property type="entry name" value="PQQ_MeOH/EtOH_DH"/>
</dbReference>
<keyword evidence="6 11" id="KW-0634">PQQ</keyword>
<dbReference type="InterPro" id="IPR009056">
    <property type="entry name" value="Cyt_c-like_dom"/>
</dbReference>
<evidence type="ECO:0000256" key="1">
    <source>
        <dbReference type="ARBA" id="ARBA00008156"/>
    </source>
</evidence>
<dbReference type="GO" id="GO:0016020">
    <property type="term" value="C:membrane"/>
    <property type="evidence" value="ECO:0007669"/>
    <property type="project" value="InterPro"/>
</dbReference>
<feature type="binding site" description="axial binding residue" evidence="12">
    <location>
        <position position="635"/>
    </location>
    <ligand>
        <name>heme c</name>
        <dbReference type="ChEBI" id="CHEBI:61717"/>
    </ligand>
    <ligandPart>
        <name>Fe</name>
        <dbReference type="ChEBI" id="CHEBI:18248"/>
    </ligandPart>
</feature>
<evidence type="ECO:0000256" key="6">
    <source>
        <dbReference type="ARBA" id="ARBA00022891"/>
    </source>
</evidence>
<evidence type="ECO:0000259" key="15">
    <source>
        <dbReference type="PROSITE" id="PS51007"/>
    </source>
</evidence>
<dbReference type="GO" id="GO:0009055">
    <property type="term" value="F:electron transfer activity"/>
    <property type="evidence" value="ECO:0007669"/>
    <property type="project" value="InterPro"/>
</dbReference>
<feature type="binding site" evidence="11">
    <location>
        <begin position="426"/>
        <end position="427"/>
    </location>
    <ligand>
        <name>pyrroloquinoline quinone</name>
        <dbReference type="ChEBI" id="CHEBI:58442"/>
    </ligand>
</feature>
<evidence type="ECO:0000256" key="11">
    <source>
        <dbReference type="PIRSR" id="PIRSR617512-2"/>
    </source>
</evidence>
<comment type="caution">
    <text evidence="16">The sequence shown here is derived from an EMBL/GenBank/DDBJ whole genome shotgun (WGS) entry which is preliminary data.</text>
</comment>
<feature type="binding site" evidence="11">
    <location>
        <begin position="214"/>
        <end position="215"/>
    </location>
    <ligand>
        <name>pyrroloquinoline quinone</name>
        <dbReference type="ChEBI" id="CHEBI:58442"/>
    </ligand>
</feature>
<keyword evidence="3 12" id="KW-0479">Metal-binding</keyword>
<keyword evidence="7" id="KW-0560">Oxidoreductase</keyword>
<evidence type="ECO:0000256" key="12">
    <source>
        <dbReference type="PIRSR" id="PIRSR617512-3"/>
    </source>
</evidence>
<keyword evidence="9 13" id="KW-1015">Disulfide bond</keyword>
<keyword evidence="2 11" id="KW-0349">Heme</keyword>
<dbReference type="SUPFAM" id="SSF50998">
    <property type="entry name" value="Quinoprotein alcohol dehydrogenase-like"/>
    <property type="match status" value="1"/>
</dbReference>
<dbReference type="InterPro" id="IPR018391">
    <property type="entry name" value="PQQ_b-propeller_rpt"/>
</dbReference>
<dbReference type="InterPro" id="IPR036909">
    <property type="entry name" value="Cyt_c-like_dom_sf"/>
</dbReference>
<keyword evidence="4" id="KW-0732">Signal</keyword>
<accession>A0AAW9RDV6</accession>
<evidence type="ECO:0000256" key="8">
    <source>
        <dbReference type="ARBA" id="ARBA00023004"/>
    </source>
</evidence>
<feature type="binding site" evidence="11">
    <location>
        <position position="154"/>
    </location>
    <ligand>
        <name>pyrroloquinoline quinone</name>
        <dbReference type="ChEBI" id="CHEBI:58442"/>
    </ligand>
</feature>
<keyword evidence="8 12" id="KW-0408">Iron</keyword>
<evidence type="ECO:0000256" key="3">
    <source>
        <dbReference type="ARBA" id="ARBA00022723"/>
    </source>
</evidence>
<dbReference type="AlphaFoldDB" id="A0AAW9RDV6"/>
<comment type="similarity">
    <text evidence="1">Belongs to the bacterial PQQ dehydrogenase family.</text>
</comment>
<feature type="binding site" evidence="12">
    <location>
        <position position="216"/>
    </location>
    <ligand>
        <name>Ca(2+)</name>
        <dbReference type="ChEBI" id="CHEBI:29108"/>
    </ligand>
</feature>
<feature type="binding site" evidence="11">
    <location>
        <position position="198"/>
    </location>
    <ligand>
        <name>pyrroloquinoline quinone</name>
        <dbReference type="ChEBI" id="CHEBI:58442"/>
    </ligand>
</feature>
<name>A0AAW9RDV6_9GAMM</name>
<feature type="binding site" evidence="11">
    <location>
        <position position="366"/>
    </location>
    <ligand>
        <name>pyrroloquinoline quinone</name>
        <dbReference type="ChEBI" id="CHEBI:58442"/>
    </ligand>
</feature>
<dbReference type="GO" id="GO:0016614">
    <property type="term" value="F:oxidoreductase activity, acting on CH-OH group of donors"/>
    <property type="evidence" value="ECO:0007669"/>
    <property type="project" value="InterPro"/>
</dbReference>
<dbReference type="InterPro" id="IPR011047">
    <property type="entry name" value="Quinoprotein_ADH-like_sf"/>
</dbReference>
<evidence type="ECO:0000313" key="17">
    <source>
        <dbReference type="Proteomes" id="UP001359886"/>
    </source>
</evidence>
<feature type="binding site" description="covalent" evidence="11">
    <location>
        <position position="631"/>
    </location>
    <ligand>
        <name>heme c</name>
        <dbReference type="ChEBI" id="CHEBI:61717"/>
    </ligand>
</feature>
<evidence type="ECO:0000256" key="10">
    <source>
        <dbReference type="PIRSR" id="PIRSR617512-1"/>
    </source>
</evidence>
<comment type="cofactor">
    <cofactor evidence="11">
        <name>pyrroloquinoline quinone</name>
        <dbReference type="ChEBI" id="CHEBI:58442"/>
    </cofactor>
    <text evidence="11">Binds 1 PQQ group per subunit.</text>
</comment>
<evidence type="ECO:0000256" key="13">
    <source>
        <dbReference type="PIRSR" id="PIRSR617512-4"/>
    </source>
</evidence>
<dbReference type="GO" id="GO:0005509">
    <property type="term" value="F:calcium ion binding"/>
    <property type="evidence" value="ECO:0007669"/>
    <property type="project" value="InterPro"/>
</dbReference>
<evidence type="ECO:0000256" key="14">
    <source>
        <dbReference type="SAM" id="MobiDB-lite"/>
    </source>
</evidence>
<feature type="active site" description="Proton acceptor" evidence="10">
    <location>
        <position position="339"/>
    </location>
</feature>
<feature type="domain" description="Cytochrome c" evidence="15">
    <location>
        <begin position="618"/>
        <end position="695"/>
    </location>
</feature>
<feature type="binding site" description="covalent" evidence="11">
    <location>
        <position position="634"/>
    </location>
    <ligand>
        <name>heme c</name>
        <dbReference type="ChEBI" id="CHEBI:61717"/>
    </ligand>
</feature>
<dbReference type="Proteomes" id="UP001359886">
    <property type="component" value="Unassembled WGS sequence"/>
</dbReference>
<feature type="binding site" evidence="12">
    <location>
        <position position="294"/>
    </location>
    <ligand>
        <name>Ca(2+)</name>
        <dbReference type="ChEBI" id="CHEBI:29108"/>
    </ligand>
</feature>
<organism evidence="16 17">
    <name type="scientific">Elongatibacter sediminis</name>
    <dbReference type="NCBI Taxonomy" id="3119006"/>
    <lineage>
        <taxon>Bacteria</taxon>
        <taxon>Pseudomonadati</taxon>
        <taxon>Pseudomonadota</taxon>
        <taxon>Gammaproteobacteria</taxon>
        <taxon>Chromatiales</taxon>
        <taxon>Wenzhouxiangellaceae</taxon>
        <taxon>Elongatibacter</taxon>
    </lineage>
</organism>
<keyword evidence="5 12" id="KW-0106">Calcium</keyword>
<comment type="cofactor">
    <cofactor evidence="12">
        <name>Ca(2+)</name>
        <dbReference type="ChEBI" id="CHEBI:29108"/>
    </cofactor>
    <text evidence="12">Binds 1 Ca(2+) ion per subunit.</text>
</comment>
<dbReference type="InterPro" id="IPR002372">
    <property type="entry name" value="PQQ_rpt_dom"/>
</dbReference>
<dbReference type="GO" id="GO:0020037">
    <property type="term" value="F:heme binding"/>
    <property type="evidence" value="ECO:0007669"/>
    <property type="project" value="InterPro"/>
</dbReference>
<evidence type="ECO:0000256" key="5">
    <source>
        <dbReference type="ARBA" id="ARBA00022837"/>
    </source>
</evidence>
<dbReference type="Gene3D" id="1.10.760.10">
    <property type="entry name" value="Cytochrome c-like domain"/>
    <property type="match status" value="1"/>
</dbReference>
<evidence type="ECO:0000256" key="4">
    <source>
        <dbReference type="ARBA" id="ARBA00022729"/>
    </source>
</evidence>
<evidence type="ECO:0000256" key="7">
    <source>
        <dbReference type="ARBA" id="ARBA00023002"/>
    </source>
</evidence>
<dbReference type="EMBL" id="JAZHOG010000003">
    <property type="protein sequence ID" value="MEJ8567015.1"/>
    <property type="molecule type" value="Genomic_DNA"/>
</dbReference>
<feature type="binding site" evidence="12">
    <location>
        <position position="339"/>
    </location>
    <ligand>
        <name>Ca(2+)</name>
        <dbReference type="ChEBI" id="CHEBI:29108"/>
    </ligand>
</feature>
<dbReference type="CDD" id="cd10279">
    <property type="entry name" value="PQQ_ADH_II"/>
    <property type="match status" value="1"/>
</dbReference>
<feature type="binding site" description="axial binding residue" evidence="12">
    <location>
        <position position="672"/>
    </location>
    <ligand>
        <name>heme c</name>
        <dbReference type="ChEBI" id="CHEBI:61717"/>
    </ligand>
    <ligandPart>
        <name>Fe</name>
        <dbReference type="ChEBI" id="CHEBI:18248"/>
    </ligandPart>
</feature>
<dbReference type="PROSITE" id="PS51007">
    <property type="entry name" value="CYTC"/>
    <property type="match status" value="1"/>
</dbReference>
<sequence length="705" mass="76752">MNDIATNDSATMKPRMSFKGMALPCTAALVLMAAGCKAPSDDASPSTEPTAANERVENTDWPRHGYNAAEQRFSPLAQIQQNNVHELGLAWTHSLQDYRGLEATPIVVDGRMYLTGNWSRVYAFDAATGERLWSHDPEVPGEWARKGCCDVVNRGVAVWQGQVFVATFDGRLLALDAEDGTVLWEVDTIDRQRPYTITGAPRVVRGNVIIGNGGAEFGVRGYITAYDAMTGELAWRFYTVPAAPDGPFEHPELEAAAKTWSEDGAWRETGGGGTAWDSMAYDPELNLLYVGTGNGHPHARHLRSPGGGDNLYLSSILALDADTGRMAWHYQTTPADSWDYTATQSIILADLHIDGKPRQVLMQAPKNGFFYVLDRASGELLSAEKYATATWASHVDLSTGRPVETGQGEYSEQDRLVYPSELGGHNWHSMAFSPQTGLAYIPALEIPWVYSPTDFYLFDLNVPHLDELRRGQPDVDHGGYLRAWDPVRQKLAWEVRLPALINGGVLATAGDLVFQGSQDGYLHVYSATDGTRLHSIFTGVGIIAAPITYAINGTQYIAVLAGYGGATHFMLSPSAAAHEYQNDGRILVFRLGGEAVPLPPKRAAKTVEAAVNPPTMTPDIQRGQEIYLRNCGFCHGMSGTTPLLPDLSRVRVMGYDAFRLIVMEGVLATRGMASFSDVLSEEDLENLYQAIAAGAHNTPGTADIP</sequence>
<gene>
    <name evidence="16" type="ORF">V3330_05210</name>
</gene>
<dbReference type="PANTHER" id="PTHR32303">
    <property type="entry name" value="QUINOPROTEIN ALCOHOL DEHYDROGENASE (CYTOCHROME C)"/>
    <property type="match status" value="1"/>
</dbReference>
<dbReference type="Gene3D" id="2.140.10.10">
    <property type="entry name" value="Quinoprotein alcohol dehydrogenase-like superfamily"/>
    <property type="match status" value="1"/>
</dbReference>
<dbReference type="SMART" id="SM00564">
    <property type="entry name" value="PQQ"/>
    <property type="match status" value="5"/>
</dbReference>